<dbReference type="AlphaFoldDB" id="A0A8E2J5Y3"/>
<organism evidence="1 2">
    <name type="scientific">Obba rivulosa</name>
    <dbReference type="NCBI Taxonomy" id="1052685"/>
    <lineage>
        <taxon>Eukaryota</taxon>
        <taxon>Fungi</taxon>
        <taxon>Dikarya</taxon>
        <taxon>Basidiomycota</taxon>
        <taxon>Agaricomycotina</taxon>
        <taxon>Agaricomycetes</taxon>
        <taxon>Polyporales</taxon>
        <taxon>Gelatoporiaceae</taxon>
        <taxon>Obba</taxon>
    </lineage>
</organism>
<proteinExistence type="predicted"/>
<accession>A0A8E2J5Y3</accession>
<gene>
    <name evidence="1" type="ORF">OBBRIDRAFT_572903</name>
</gene>
<name>A0A8E2J5Y3_9APHY</name>
<evidence type="ECO:0000313" key="1">
    <source>
        <dbReference type="EMBL" id="OCH95346.1"/>
    </source>
</evidence>
<reference evidence="1 2" key="1">
    <citation type="submission" date="2016-07" db="EMBL/GenBank/DDBJ databases">
        <title>Draft genome of the white-rot fungus Obba rivulosa 3A-2.</title>
        <authorList>
            <consortium name="DOE Joint Genome Institute"/>
            <person name="Miettinen O."/>
            <person name="Riley R."/>
            <person name="Acob R."/>
            <person name="Barry K."/>
            <person name="Cullen D."/>
            <person name="De Vries R."/>
            <person name="Hainaut M."/>
            <person name="Hatakka A."/>
            <person name="Henrissat B."/>
            <person name="Hilden K."/>
            <person name="Kuo R."/>
            <person name="Labutti K."/>
            <person name="Lipzen A."/>
            <person name="Makela M.R."/>
            <person name="Sandor L."/>
            <person name="Spatafora J.W."/>
            <person name="Grigoriev I.V."/>
            <person name="Hibbett D.S."/>
        </authorList>
    </citation>
    <scope>NUCLEOTIDE SEQUENCE [LARGE SCALE GENOMIC DNA]</scope>
    <source>
        <strain evidence="1 2">3A-2</strain>
    </source>
</reference>
<sequence>MRMVLRILVEVAISLAPMKLLLAAALAFRTFVSSHFDARCDLFPCILECPGYLHYAIMS</sequence>
<dbReference type="EMBL" id="KV722336">
    <property type="protein sequence ID" value="OCH95346.1"/>
    <property type="molecule type" value="Genomic_DNA"/>
</dbReference>
<dbReference type="Proteomes" id="UP000250043">
    <property type="component" value="Unassembled WGS sequence"/>
</dbReference>
<evidence type="ECO:0000313" key="2">
    <source>
        <dbReference type="Proteomes" id="UP000250043"/>
    </source>
</evidence>
<protein>
    <submittedName>
        <fullName evidence="1">Uncharacterized protein</fullName>
    </submittedName>
</protein>
<keyword evidence="2" id="KW-1185">Reference proteome</keyword>